<keyword evidence="1" id="KW-0812">Transmembrane</keyword>
<dbReference type="Proteomes" id="UP000029382">
    <property type="component" value="Unassembled WGS sequence"/>
</dbReference>
<proteinExistence type="predicted"/>
<sequence>MKMNFKSLLASNLITVIIIFVLLSFFDQSGEPLRNILVVFGGFILMTIYDFVRTRRKK</sequence>
<reference evidence="3 5" key="2">
    <citation type="submission" date="2016-10" db="EMBL/GenBank/DDBJ databases">
        <authorList>
            <person name="Varghese N."/>
            <person name="Submissions S."/>
        </authorList>
    </citation>
    <scope>NUCLEOTIDE SEQUENCE [LARGE SCALE GENOMIC DNA]</scope>
    <source>
        <strain evidence="3 5">JB1</strain>
    </source>
</reference>
<accession>A0A091BNQ1</accession>
<feature type="transmembrane region" description="Helical" evidence="1">
    <location>
        <begin position="7"/>
        <end position="26"/>
    </location>
</feature>
<comment type="caution">
    <text evidence="2">The sequence shown here is derived from an EMBL/GenBank/DDBJ whole genome shotgun (WGS) entry which is preliminary data.</text>
</comment>
<organism evidence="2 4">
    <name type="scientific">Streptococcus equinus JB1</name>
    <dbReference type="NCBI Taxonomy" id="1294274"/>
    <lineage>
        <taxon>Bacteria</taxon>
        <taxon>Bacillati</taxon>
        <taxon>Bacillota</taxon>
        <taxon>Bacilli</taxon>
        <taxon>Lactobacillales</taxon>
        <taxon>Streptococcaceae</taxon>
        <taxon>Streptococcus</taxon>
    </lineage>
</organism>
<keyword evidence="5" id="KW-1185">Reference proteome</keyword>
<dbReference type="AlphaFoldDB" id="A0A091BNQ1"/>
<keyword evidence="1" id="KW-0472">Membrane</keyword>
<name>A0A091BNQ1_STREI</name>
<dbReference type="RefSeq" id="WP_006532428.1">
    <property type="nucleotide sequence ID" value="NZ_AUZH01000026.1"/>
</dbReference>
<evidence type="ECO:0000313" key="3">
    <source>
        <dbReference type="EMBL" id="SFL13931.1"/>
    </source>
</evidence>
<dbReference type="Proteomes" id="UP000182793">
    <property type="component" value="Unassembled WGS sequence"/>
</dbReference>
<dbReference type="EMBL" id="FOTG01000003">
    <property type="protein sequence ID" value="SFL13931.1"/>
    <property type="molecule type" value="Genomic_DNA"/>
</dbReference>
<feature type="transmembrane region" description="Helical" evidence="1">
    <location>
        <begin position="32"/>
        <end position="52"/>
    </location>
</feature>
<gene>
    <name evidence="2" type="ORF">H702_07800</name>
    <name evidence="3" type="ORF">SAMN02910290_00568</name>
</gene>
<reference evidence="2 4" key="1">
    <citation type="journal article" date="2014" name="Genome Announc.">
        <title>Draft Genome Sequences of Streptococcus bovis Strains ATCC 33317 and JB1.</title>
        <authorList>
            <person name="Benahmed F.H."/>
            <person name="Gopinath G.R."/>
            <person name="Harbottle H."/>
            <person name="Cotta M.A."/>
            <person name="Luo Y."/>
            <person name="Henderson C."/>
            <person name="Teri P."/>
            <person name="Soppet D."/>
            <person name="Rasmussen M."/>
            <person name="Whitehead T.R."/>
            <person name="Davidson M."/>
        </authorList>
    </citation>
    <scope>NUCLEOTIDE SEQUENCE [LARGE SCALE GENOMIC DNA]</scope>
    <source>
        <strain evidence="2 4">JB1</strain>
    </source>
</reference>
<protein>
    <submittedName>
        <fullName evidence="2">Signal peptidase I</fullName>
    </submittedName>
</protein>
<keyword evidence="1" id="KW-1133">Transmembrane helix</keyword>
<evidence type="ECO:0000313" key="4">
    <source>
        <dbReference type="Proteomes" id="UP000029382"/>
    </source>
</evidence>
<dbReference type="GeneID" id="69902070"/>
<evidence type="ECO:0000313" key="5">
    <source>
        <dbReference type="Proteomes" id="UP000182793"/>
    </source>
</evidence>
<evidence type="ECO:0000256" key="1">
    <source>
        <dbReference type="SAM" id="Phobius"/>
    </source>
</evidence>
<evidence type="ECO:0000313" key="2">
    <source>
        <dbReference type="EMBL" id="KFN87311.1"/>
    </source>
</evidence>
<dbReference type="EMBL" id="AUZH01000026">
    <property type="protein sequence ID" value="KFN87311.1"/>
    <property type="molecule type" value="Genomic_DNA"/>
</dbReference>